<dbReference type="Gene3D" id="3.40.30.10">
    <property type="entry name" value="Glutaredoxin"/>
    <property type="match status" value="1"/>
</dbReference>
<keyword evidence="1" id="KW-1133">Transmembrane helix</keyword>
<feature type="transmembrane region" description="Helical" evidence="1">
    <location>
        <begin position="69"/>
        <end position="91"/>
    </location>
</feature>
<evidence type="ECO:0000313" key="3">
    <source>
        <dbReference type="EMBL" id="MBC6612541.1"/>
    </source>
</evidence>
<keyword evidence="1" id="KW-0472">Membrane</keyword>
<evidence type="ECO:0000259" key="2">
    <source>
        <dbReference type="PROSITE" id="PS51352"/>
    </source>
</evidence>
<dbReference type="PANTHER" id="PTHR42852">
    <property type="entry name" value="THIOL:DISULFIDE INTERCHANGE PROTEIN DSBE"/>
    <property type="match status" value="1"/>
</dbReference>
<keyword evidence="1" id="KW-0812">Transmembrane</keyword>
<keyword evidence="4" id="KW-1185">Reference proteome</keyword>
<dbReference type="InterPro" id="IPR000866">
    <property type="entry name" value="AhpC/TSA"/>
</dbReference>
<dbReference type="CDD" id="cd02966">
    <property type="entry name" value="TlpA_like_family"/>
    <property type="match status" value="1"/>
</dbReference>
<dbReference type="Proteomes" id="UP000622017">
    <property type="component" value="Unassembled WGS sequence"/>
</dbReference>
<dbReference type="PROSITE" id="PS51352">
    <property type="entry name" value="THIOREDOXIN_2"/>
    <property type="match status" value="1"/>
</dbReference>
<evidence type="ECO:0000313" key="4">
    <source>
        <dbReference type="Proteomes" id="UP000622017"/>
    </source>
</evidence>
<feature type="domain" description="Thioredoxin" evidence="2">
    <location>
        <begin position="180"/>
        <end position="317"/>
    </location>
</feature>
<reference evidence="3 4" key="1">
    <citation type="submission" date="2020-08" db="EMBL/GenBank/DDBJ databases">
        <title>Hymenobacter sp.</title>
        <authorList>
            <person name="Kim M.K."/>
        </authorList>
    </citation>
    <scope>NUCLEOTIDE SEQUENCE [LARGE SCALE GENOMIC DNA]</scope>
    <source>
        <strain evidence="3 4">BT507</strain>
    </source>
</reference>
<accession>A0ABR7MN89</accession>
<protein>
    <submittedName>
        <fullName evidence="3">TlpA family protein disulfide reductase</fullName>
    </submittedName>
</protein>
<dbReference type="SUPFAM" id="SSF52833">
    <property type="entry name" value="Thioredoxin-like"/>
    <property type="match status" value="1"/>
</dbReference>
<dbReference type="EMBL" id="JACSCY010000015">
    <property type="protein sequence ID" value="MBC6612541.1"/>
    <property type="molecule type" value="Genomic_DNA"/>
</dbReference>
<dbReference type="InterPro" id="IPR013766">
    <property type="entry name" value="Thioredoxin_domain"/>
</dbReference>
<dbReference type="RefSeq" id="WP_187320771.1">
    <property type="nucleotide sequence ID" value="NZ_JACSCY010000015.1"/>
</dbReference>
<proteinExistence type="predicted"/>
<dbReference type="PANTHER" id="PTHR42852:SF13">
    <property type="entry name" value="PROTEIN DIPZ"/>
    <property type="match status" value="1"/>
</dbReference>
<dbReference type="InterPro" id="IPR036249">
    <property type="entry name" value="Thioredoxin-like_sf"/>
</dbReference>
<sequence>MLTPAPTYLMRRGHQLRYRSDACGVGPAGDSSNSTCPAGMSSSCLGHCQKSTAQVAPVIFYLTSFSPTYYFLIIIMKQFFYAAGFVASVAISNAYAQTAPQPPPVQNRIQINEQSVVKSASGSLLPYVVWRQMVGTGDYTLKAAPDFSPASPVFVVVQRTPAEREQYLSQLPAPQESPFFTTGHTIAPFKLRDVNGHKFDSKELKGKIVVLNFWFIRCGPCRMEIPELNTLVKQYADREDVVFLAVALDERADIQDFVRQYPYDYALIPAGRYVAQGYGIKSYPTNLVLDREGKVVFHAQYHPNMAYFLQKAIDNVP</sequence>
<evidence type="ECO:0000256" key="1">
    <source>
        <dbReference type="SAM" id="Phobius"/>
    </source>
</evidence>
<dbReference type="Pfam" id="PF00578">
    <property type="entry name" value="AhpC-TSA"/>
    <property type="match status" value="1"/>
</dbReference>
<comment type="caution">
    <text evidence="3">The sequence shown here is derived from an EMBL/GenBank/DDBJ whole genome shotgun (WGS) entry which is preliminary data.</text>
</comment>
<name>A0ABR7MN89_9BACT</name>
<gene>
    <name evidence="3" type="ORF">H8B15_16585</name>
</gene>
<dbReference type="InterPro" id="IPR050553">
    <property type="entry name" value="Thioredoxin_ResA/DsbE_sf"/>
</dbReference>
<organism evidence="3 4">
    <name type="scientific">Hymenobacter citatus</name>
    <dbReference type="NCBI Taxonomy" id="2763506"/>
    <lineage>
        <taxon>Bacteria</taxon>
        <taxon>Pseudomonadati</taxon>
        <taxon>Bacteroidota</taxon>
        <taxon>Cytophagia</taxon>
        <taxon>Cytophagales</taxon>
        <taxon>Hymenobacteraceae</taxon>
        <taxon>Hymenobacter</taxon>
    </lineage>
</organism>